<keyword evidence="5" id="KW-1185">Reference proteome</keyword>
<dbReference type="AlphaFoldDB" id="A0A9P8CK50"/>
<sequence>MKGYTNLAKLLRKKGANPDIPDKSRETTLHLAAFDGHANVAKLLVKQGADIAAIDAVENKYTDVAKLLRNRSADVATADSYGLTPLKAVSRKGYTEVVKLLLENAVDSNIFDTHCGTLAPSTTHDRHVDVAKALVRKGAGVADVDHYGLKPLHDIFERASRVVLLLLKTGAYTKAKGASGRGSLFLPFAKGHLGVIEQLFSIKGVNRRQSLRLHGMGMRKLRRVCLALKVLTWTSMIPSVGVNTKSGNTYIAQAMLKFARGRDIQVDDGDLGVEPSLIDTDGSTRWCGFLTEHLRALEVNNHGW</sequence>
<dbReference type="RefSeq" id="XP_046113611.1">
    <property type="nucleotide sequence ID" value="XM_046262555.1"/>
</dbReference>
<evidence type="ECO:0000256" key="1">
    <source>
        <dbReference type="ARBA" id="ARBA00022737"/>
    </source>
</evidence>
<dbReference type="SMART" id="SM00248">
    <property type="entry name" value="ANK"/>
    <property type="match status" value="2"/>
</dbReference>
<protein>
    <submittedName>
        <fullName evidence="4">Ankyrin repeat-containing domain protein</fullName>
    </submittedName>
</protein>
<dbReference type="Pfam" id="PF12796">
    <property type="entry name" value="Ank_2"/>
    <property type="match status" value="2"/>
</dbReference>
<dbReference type="Gene3D" id="1.25.40.20">
    <property type="entry name" value="Ankyrin repeat-containing domain"/>
    <property type="match status" value="2"/>
</dbReference>
<proteinExistence type="predicted"/>
<keyword evidence="2 3" id="KW-0040">ANK repeat</keyword>
<keyword evidence="1" id="KW-0677">Repeat</keyword>
<evidence type="ECO:0000256" key="2">
    <source>
        <dbReference type="ARBA" id="ARBA00023043"/>
    </source>
</evidence>
<feature type="repeat" description="ANK" evidence="3">
    <location>
        <begin position="81"/>
        <end position="113"/>
    </location>
</feature>
<dbReference type="PROSITE" id="PS50088">
    <property type="entry name" value="ANK_REPEAT"/>
    <property type="match status" value="2"/>
</dbReference>
<dbReference type="GeneID" id="70293458"/>
<feature type="repeat" description="ANK" evidence="3">
    <location>
        <begin position="24"/>
        <end position="56"/>
    </location>
</feature>
<comment type="caution">
    <text evidence="4">The sequence shown here is derived from an EMBL/GenBank/DDBJ whole genome shotgun (WGS) entry which is preliminary data.</text>
</comment>
<dbReference type="OrthoDB" id="20872at2759"/>
<reference evidence="4" key="1">
    <citation type="journal article" date="2021" name="IMA Fungus">
        <title>Genomic characterization of three marine fungi, including Emericellopsis atlantica sp. nov. with signatures of a generalist lifestyle and marine biomass degradation.</title>
        <authorList>
            <person name="Hagestad O.C."/>
            <person name="Hou L."/>
            <person name="Andersen J.H."/>
            <person name="Hansen E.H."/>
            <person name="Altermark B."/>
            <person name="Li C."/>
            <person name="Kuhnert E."/>
            <person name="Cox R.J."/>
            <person name="Crous P.W."/>
            <person name="Spatafora J.W."/>
            <person name="Lail K."/>
            <person name="Amirebrahimi M."/>
            <person name="Lipzen A."/>
            <person name="Pangilinan J."/>
            <person name="Andreopoulos W."/>
            <person name="Hayes R.D."/>
            <person name="Ng V."/>
            <person name="Grigoriev I.V."/>
            <person name="Jackson S.A."/>
            <person name="Sutton T.D.S."/>
            <person name="Dobson A.D.W."/>
            <person name="Rama T."/>
        </authorList>
    </citation>
    <scope>NUCLEOTIDE SEQUENCE</scope>
    <source>
        <strain evidence="4">TS7</strain>
    </source>
</reference>
<dbReference type="EMBL" id="MU251294">
    <property type="protein sequence ID" value="KAG9249687.1"/>
    <property type="molecule type" value="Genomic_DNA"/>
</dbReference>
<name>A0A9P8CK50_9HYPO</name>
<dbReference type="PROSITE" id="PS50297">
    <property type="entry name" value="ANK_REP_REGION"/>
    <property type="match status" value="2"/>
</dbReference>
<evidence type="ECO:0000256" key="3">
    <source>
        <dbReference type="PROSITE-ProRule" id="PRU00023"/>
    </source>
</evidence>
<dbReference type="PANTHER" id="PTHR24198">
    <property type="entry name" value="ANKYRIN REPEAT AND PROTEIN KINASE DOMAIN-CONTAINING PROTEIN"/>
    <property type="match status" value="1"/>
</dbReference>
<dbReference type="InterPro" id="IPR036770">
    <property type="entry name" value="Ankyrin_rpt-contain_sf"/>
</dbReference>
<dbReference type="SUPFAM" id="SSF48403">
    <property type="entry name" value="Ankyrin repeat"/>
    <property type="match status" value="1"/>
</dbReference>
<dbReference type="Proteomes" id="UP000887229">
    <property type="component" value="Unassembled WGS sequence"/>
</dbReference>
<dbReference type="PANTHER" id="PTHR24198:SF194">
    <property type="entry name" value="INVERSIN-A"/>
    <property type="match status" value="1"/>
</dbReference>
<dbReference type="InterPro" id="IPR002110">
    <property type="entry name" value="Ankyrin_rpt"/>
</dbReference>
<organism evidence="4 5">
    <name type="scientific">Emericellopsis atlantica</name>
    <dbReference type="NCBI Taxonomy" id="2614577"/>
    <lineage>
        <taxon>Eukaryota</taxon>
        <taxon>Fungi</taxon>
        <taxon>Dikarya</taxon>
        <taxon>Ascomycota</taxon>
        <taxon>Pezizomycotina</taxon>
        <taxon>Sordariomycetes</taxon>
        <taxon>Hypocreomycetidae</taxon>
        <taxon>Hypocreales</taxon>
        <taxon>Bionectriaceae</taxon>
        <taxon>Emericellopsis</taxon>
    </lineage>
</organism>
<accession>A0A9P8CK50</accession>
<gene>
    <name evidence="4" type="ORF">F5Z01DRAFT_640969</name>
</gene>
<evidence type="ECO:0000313" key="4">
    <source>
        <dbReference type="EMBL" id="KAG9249687.1"/>
    </source>
</evidence>
<evidence type="ECO:0000313" key="5">
    <source>
        <dbReference type="Proteomes" id="UP000887229"/>
    </source>
</evidence>